<gene>
    <name evidence="2" type="ORF">POTOM_028984</name>
</gene>
<evidence type="ECO:0000313" key="3">
    <source>
        <dbReference type="Proteomes" id="UP000886885"/>
    </source>
</evidence>
<evidence type="ECO:0000313" key="2">
    <source>
        <dbReference type="EMBL" id="KAG6764970.1"/>
    </source>
</evidence>
<dbReference type="InterPro" id="IPR038795">
    <property type="entry name" value="MED8_plant"/>
</dbReference>
<feature type="transmembrane region" description="Helical" evidence="1">
    <location>
        <begin position="46"/>
        <end position="64"/>
    </location>
</feature>
<sequence>MLSSKLMPEMEVDYNSKSEQLLQGMQNLPIFSQIEKLKVDQSSFCIEYIIIVSLYSGTFIYLVLQARIDMTAAACESAEKAAKIQDQETLLRAAVMLVTVAMSTANIYA</sequence>
<feature type="transmembrane region" description="Helical" evidence="1">
    <location>
        <begin position="90"/>
        <end position="108"/>
    </location>
</feature>
<keyword evidence="1" id="KW-1133">Transmembrane helix</keyword>
<dbReference type="OrthoDB" id="1836780at2759"/>
<name>A0A8X7ZA75_POPTO</name>
<keyword evidence="3" id="KW-1185">Reference proteome</keyword>
<keyword evidence="1" id="KW-0812">Transmembrane</keyword>
<dbReference type="Proteomes" id="UP000886885">
    <property type="component" value="Chromosome 8A"/>
</dbReference>
<dbReference type="AlphaFoldDB" id="A0A8X7ZA75"/>
<comment type="caution">
    <text evidence="2">The sequence shown here is derived from an EMBL/GenBank/DDBJ whole genome shotgun (WGS) entry which is preliminary data.</text>
</comment>
<reference evidence="2" key="1">
    <citation type="journal article" date="2020" name="bioRxiv">
        <title>Hybrid origin of Populus tomentosa Carr. identified through genome sequencing and phylogenomic analysis.</title>
        <authorList>
            <person name="An X."/>
            <person name="Gao K."/>
            <person name="Chen Z."/>
            <person name="Li J."/>
            <person name="Yang X."/>
            <person name="Yang X."/>
            <person name="Zhou J."/>
            <person name="Guo T."/>
            <person name="Zhao T."/>
            <person name="Huang S."/>
            <person name="Miao D."/>
            <person name="Khan W.U."/>
            <person name="Rao P."/>
            <person name="Ye M."/>
            <person name="Lei B."/>
            <person name="Liao W."/>
            <person name="Wang J."/>
            <person name="Ji L."/>
            <person name="Li Y."/>
            <person name="Guo B."/>
            <person name="Mustafa N.S."/>
            <person name="Li S."/>
            <person name="Yun Q."/>
            <person name="Keller S.R."/>
            <person name="Mao J."/>
            <person name="Zhang R."/>
            <person name="Strauss S.H."/>
        </authorList>
    </citation>
    <scope>NUCLEOTIDE SEQUENCE</scope>
    <source>
        <strain evidence="2">GM15</strain>
        <tissue evidence="2">Leaf</tissue>
    </source>
</reference>
<dbReference type="PANTHER" id="PTHR35552:SF1">
    <property type="entry name" value="MEDIATOR OF RNA POLYMERASE II TRANSCRIPTION SUBUNIT 8"/>
    <property type="match status" value="1"/>
</dbReference>
<dbReference type="PANTHER" id="PTHR35552">
    <property type="entry name" value="MEDIATOR OF RNA POLYMERASE II TRANSCRIPTION SUBUNIT 8"/>
    <property type="match status" value="1"/>
</dbReference>
<organism evidence="2 3">
    <name type="scientific">Populus tomentosa</name>
    <name type="common">Chinese white poplar</name>
    <dbReference type="NCBI Taxonomy" id="118781"/>
    <lineage>
        <taxon>Eukaryota</taxon>
        <taxon>Viridiplantae</taxon>
        <taxon>Streptophyta</taxon>
        <taxon>Embryophyta</taxon>
        <taxon>Tracheophyta</taxon>
        <taxon>Spermatophyta</taxon>
        <taxon>Magnoliopsida</taxon>
        <taxon>eudicotyledons</taxon>
        <taxon>Gunneridae</taxon>
        <taxon>Pentapetalae</taxon>
        <taxon>rosids</taxon>
        <taxon>fabids</taxon>
        <taxon>Malpighiales</taxon>
        <taxon>Salicaceae</taxon>
        <taxon>Saliceae</taxon>
        <taxon>Populus</taxon>
    </lineage>
</organism>
<keyword evidence="1" id="KW-0472">Membrane</keyword>
<protein>
    <submittedName>
        <fullName evidence="2">Uncharacterized protein</fullName>
    </submittedName>
</protein>
<evidence type="ECO:0000256" key="1">
    <source>
        <dbReference type="SAM" id="Phobius"/>
    </source>
</evidence>
<accession>A0A8X7ZA75</accession>
<dbReference type="GO" id="GO:0016592">
    <property type="term" value="C:mediator complex"/>
    <property type="evidence" value="ECO:0007669"/>
    <property type="project" value="InterPro"/>
</dbReference>
<dbReference type="EMBL" id="JAAWWB010000015">
    <property type="protein sequence ID" value="KAG6764970.1"/>
    <property type="molecule type" value="Genomic_DNA"/>
</dbReference>
<proteinExistence type="predicted"/>